<dbReference type="SUPFAM" id="SSF53335">
    <property type="entry name" value="S-adenosyl-L-methionine-dependent methyltransferases"/>
    <property type="match status" value="1"/>
</dbReference>
<dbReference type="InterPro" id="IPR002903">
    <property type="entry name" value="RsmH"/>
</dbReference>
<reference evidence="9" key="1">
    <citation type="submission" date="2016-11" db="EMBL/GenBank/DDBJ databases">
        <authorList>
            <person name="Varghese N."/>
            <person name="Submissions S."/>
        </authorList>
    </citation>
    <scope>NUCLEOTIDE SEQUENCE [LARGE SCALE GENOMIC DNA]</scope>
    <source>
        <strain evidence="9">DSM 11003</strain>
    </source>
</reference>
<evidence type="ECO:0000256" key="1">
    <source>
        <dbReference type="ARBA" id="ARBA00010396"/>
    </source>
</evidence>
<dbReference type="Proteomes" id="UP000242329">
    <property type="component" value="Unassembled WGS sequence"/>
</dbReference>
<dbReference type="GO" id="GO:0005737">
    <property type="term" value="C:cytoplasm"/>
    <property type="evidence" value="ECO:0007669"/>
    <property type="project" value="UniProtKB-SubCell"/>
</dbReference>
<feature type="binding site" evidence="7">
    <location>
        <begin position="30"/>
        <end position="32"/>
    </location>
    <ligand>
        <name>S-adenosyl-L-methionine</name>
        <dbReference type="ChEBI" id="CHEBI:59789"/>
    </ligand>
</feature>
<dbReference type="PIRSF" id="PIRSF004486">
    <property type="entry name" value="MraW"/>
    <property type="match status" value="1"/>
</dbReference>
<protein>
    <recommendedName>
        <fullName evidence="7">Ribosomal RNA small subunit methyltransferase H</fullName>
        <ecNumber evidence="7">2.1.1.199</ecNumber>
    </recommendedName>
    <alternativeName>
        <fullName evidence="7">16S rRNA m(4)C1402 methyltransferase</fullName>
    </alternativeName>
    <alternativeName>
        <fullName evidence="7">rRNA (cytosine-N(4)-)-methyltransferase RsmH</fullName>
    </alternativeName>
</protein>
<dbReference type="FunFam" id="1.10.150.170:FF:000001">
    <property type="entry name" value="Ribosomal RNA small subunit methyltransferase H"/>
    <property type="match status" value="1"/>
</dbReference>
<dbReference type="CDD" id="cd02440">
    <property type="entry name" value="AdoMet_MTases"/>
    <property type="match status" value="1"/>
</dbReference>
<evidence type="ECO:0000256" key="2">
    <source>
        <dbReference type="ARBA" id="ARBA00022490"/>
    </source>
</evidence>
<accession>A0A1M5NZU1</accession>
<dbReference type="InterPro" id="IPR029063">
    <property type="entry name" value="SAM-dependent_MTases_sf"/>
</dbReference>
<evidence type="ECO:0000256" key="3">
    <source>
        <dbReference type="ARBA" id="ARBA00022552"/>
    </source>
</evidence>
<keyword evidence="4 7" id="KW-0489">Methyltransferase</keyword>
<evidence type="ECO:0000256" key="7">
    <source>
        <dbReference type="HAMAP-Rule" id="MF_01007"/>
    </source>
</evidence>
<evidence type="ECO:0000256" key="5">
    <source>
        <dbReference type="ARBA" id="ARBA00022679"/>
    </source>
</evidence>
<dbReference type="PANTHER" id="PTHR11265">
    <property type="entry name" value="S-ADENOSYL-METHYLTRANSFERASE MRAW"/>
    <property type="match status" value="1"/>
</dbReference>
<comment type="catalytic activity">
    <reaction evidence="7">
        <text>cytidine(1402) in 16S rRNA + S-adenosyl-L-methionine = N(4)-methylcytidine(1402) in 16S rRNA + S-adenosyl-L-homocysteine + H(+)</text>
        <dbReference type="Rhea" id="RHEA:42928"/>
        <dbReference type="Rhea" id="RHEA-COMP:10286"/>
        <dbReference type="Rhea" id="RHEA-COMP:10287"/>
        <dbReference type="ChEBI" id="CHEBI:15378"/>
        <dbReference type="ChEBI" id="CHEBI:57856"/>
        <dbReference type="ChEBI" id="CHEBI:59789"/>
        <dbReference type="ChEBI" id="CHEBI:74506"/>
        <dbReference type="ChEBI" id="CHEBI:82748"/>
        <dbReference type="EC" id="2.1.1.199"/>
    </reaction>
</comment>
<keyword evidence="5 7" id="KW-0808">Transferase</keyword>
<comment type="function">
    <text evidence="7">Specifically methylates the N4 position of cytidine in position 1402 (C1402) of 16S rRNA.</text>
</comment>
<dbReference type="PANTHER" id="PTHR11265:SF0">
    <property type="entry name" value="12S RRNA N4-METHYLCYTIDINE METHYLTRANSFERASE"/>
    <property type="match status" value="1"/>
</dbReference>
<gene>
    <name evidence="7" type="primary">rsmH</name>
    <name evidence="8" type="ORF">SAMN02745221_01329</name>
</gene>
<dbReference type="AlphaFoldDB" id="A0A1M5NZU1"/>
<dbReference type="OrthoDB" id="9806637at2"/>
<dbReference type="GO" id="GO:0071424">
    <property type="term" value="F:rRNA (cytosine-N4-)-methyltransferase activity"/>
    <property type="evidence" value="ECO:0007669"/>
    <property type="project" value="UniProtKB-UniRule"/>
</dbReference>
<dbReference type="HAMAP" id="MF_01007">
    <property type="entry name" value="16SrRNA_methyltr_H"/>
    <property type="match status" value="1"/>
</dbReference>
<keyword evidence="6 7" id="KW-0949">S-adenosyl-L-methionine</keyword>
<feature type="binding site" evidence="7">
    <location>
        <position position="103"/>
    </location>
    <ligand>
        <name>S-adenosyl-L-methionine</name>
        <dbReference type="ChEBI" id="CHEBI:59789"/>
    </ligand>
</feature>
<dbReference type="SUPFAM" id="SSF81799">
    <property type="entry name" value="Putative methyltransferase TM0872, insert domain"/>
    <property type="match status" value="1"/>
</dbReference>
<dbReference type="NCBIfam" id="TIGR00006">
    <property type="entry name" value="16S rRNA (cytosine(1402)-N(4))-methyltransferase RsmH"/>
    <property type="match status" value="1"/>
</dbReference>
<organism evidence="8 9">
    <name type="scientific">Thermosyntropha lipolytica DSM 11003</name>
    <dbReference type="NCBI Taxonomy" id="1123382"/>
    <lineage>
        <taxon>Bacteria</taxon>
        <taxon>Bacillati</taxon>
        <taxon>Bacillota</taxon>
        <taxon>Clostridia</taxon>
        <taxon>Eubacteriales</taxon>
        <taxon>Syntrophomonadaceae</taxon>
        <taxon>Thermosyntropha</taxon>
    </lineage>
</organism>
<dbReference type="EC" id="2.1.1.199" evidence="7"/>
<sequence length="305" mass="34958">MHKPVLLEETINNLVKDRKGVYVDGTLGGGGHLQRLMQELDPAARVFAFDKDKDIMEATKKKLPYPNITFIHADFRFMEERLFLYGIDKVDGIMLDLGVSSFQLDDPSRGFSFHEDARLDMRMNREEALSAWDIVNNYDEAEIARIIYEYGEERFARSIARAIVNSRKIKSIDTTLELVEVIKKAVPYAYKKEKHPARRTFQALRIAVNKELDALREVLPQAVRLLKTGGRLCIITFHSLEDRIVKDFMQREARECLCPPGMPVCVCGHKPQLKIVTRKPVVPSDEECSLNPRARSAKLRVAEKL</sequence>
<evidence type="ECO:0000256" key="4">
    <source>
        <dbReference type="ARBA" id="ARBA00022603"/>
    </source>
</evidence>
<dbReference type="EMBL" id="FQWY01000019">
    <property type="protein sequence ID" value="SHG94689.1"/>
    <property type="molecule type" value="Genomic_DNA"/>
</dbReference>
<evidence type="ECO:0000256" key="6">
    <source>
        <dbReference type="ARBA" id="ARBA00022691"/>
    </source>
</evidence>
<evidence type="ECO:0000313" key="9">
    <source>
        <dbReference type="Proteomes" id="UP000242329"/>
    </source>
</evidence>
<keyword evidence="2 7" id="KW-0963">Cytoplasm</keyword>
<dbReference type="Gene3D" id="1.10.150.170">
    <property type="entry name" value="Putative methyltransferase TM0872, insert domain"/>
    <property type="match status" value="1"/>
</dbReference>
<comment type="subcellular location">
    <subcellularLocation>
        <location evidence="7">Cytoplasm</location>
    </subcellularLocation>
</comment>
<keyword evidence="9" id="KW-1185">Reference proteome</keyword>
<proteinExistence type="inferred from homology"/>
<feature type="binding site" evidence="7">
    <location>
        <position position="50"/>
    </location>
    <ligand>
        <name>S-adenosyl-L-methionine</name>
        <dbReference type="ChEBI" id="CHEBI:59789"/>
    </ligand>
</feature>
<dbReference type="InterPro" id="IPR023397">
    <property type="entry name" value="SAM-dep_MeTrfase_MraW_recog"/>
</dbReference>
<name>A0A1M5NZU1_9FIRM</name>
<dbReference type="Pfam" id="PF01795">
    <property type="entry name" value="Methyltransf_5"/>
    <property type="match status" value="1"/>
</dbReference>
<evidence type="ECO:0000313" key="8">
    <source>
        <dbReference type="EMBL" id="SHG94689.1"/>
    </source>
</evidence>
<dbReference type="Gene3D" id="3.40.50.150">
    <property type="entry name" value="Vaccinia Virus protein VP39"/>
    <property type="match status" value="1"/>
</dbReference>
<comment type="similarity">
    <text evidence="1 7">Belongs to the methyltransferase superfamily. RsmH family.</text>
</comment>
<keyword evidence="3 7" id="KW-0698">rRNA processing</keyword>
<feature type="binding site" evidence="7">
    <location>
        <position position="75"/>
    </location>
    <ligand>
        <name>S-adenosyl-L-methionine</name>
        <dbReference type="ChEBI" id="CHEBI:59789"/>
    </ligand>
</feature>
<dbReference type="RefSeq" id="WP_073091863.1">
    <property type="nucleotide sequence ID" value="NZ_FQWY01000019.1"/>
</dbReference>
<feature type="binding site" evidence="7">
    <location>
        <position position="96"/>
    </location>
    <ligand>
        <name>S-adenosyl-L-methionine</name>
        <dbReference type="ChEBI" id="CHEBI:59789"/>
    </ligand>
</feature>
<dbReference type="STRING" id="1123382.SAMN02745221_01329"/>
<dbReference type="GO" id="GO:0070475">
    <property type="term" value="P:rRNA base methylation"/>
    <property type="evidence" value="ECO:0007669"/>
    <property type="project" value="UniProtKB-UniRule"/>
</dbReference>